<dbReference type="EMBL" id="FPBV01000012">
    <property type="protein sequence ID" value="SFU89319.1"/>
    <property type="molecule type" value="Genomic_DNA"/>
</dbReference>
<evidence type="ECO:0000313" key="1">
    <source>
        <dbReference type="EMBL" id="SFU89319.1"/>
    </source>
</evidence>
<dbReference type="Gene3D" id="3.30.420.40">
    <property type="match status" value="2"/>
</dbReference>
<dbReference type="AlphaFoldDB" id="A0A1I7JW69"/>
<keyword evidence="2" id="KW-1185">Reference proteome</keyword>
<protein>
    <submittedName>
        <fullName evidence="1">Tfp pilus assembly protein, ATPase PilM</fullName>
    </submittedName>
</protein>
<dbReference type="STRING" id="392015.SAMN05421543_11241"/>
<dbReference type="Proteomes" id="UP000183508">
    <property type="component" value="Unassembled WGS sequence"/>
</dbReference>
<accession>A0A1I7JW69</accession>
<dbReference type="Gene3D" id="3.30.1490.300">
    <property type="match status" value="1"/>
</dbReference>
<dbReference type="Pfam" id="PF11104">
    <property type="entry name" value="PilM_2"/>
    <property type="match status" value="1"/>
</dbReference>
<organism evidence="1 2">
    <name type="scientific">Alicyclobacillus macrosporangiidus</name>
    <dbReference type="NCBI Taxonomy" id="392015"/>
    <lineage>
        <taxon>Bacteria</taxon>
        <taxon>Bacillati</taxon>
        <taxon>Bacillota</taxon>
        <taxon>Bacilli</taxon>
        <taxon>Bacillales</taxon>
        <taxon>Alicyclobacillaceae</taxon>
        <taxon>Alicyclobacillus</taxon>
    </lineage>
</organism>
<dbReference type="RefSeq" id="WP_074953034.1">
    <property type="nucleotide sequence ID" value="NZ_FPBV01000012.1"/>
</dbReference>
<reference evidence="2" key="1">
    <citation type="submission" date="2016-10" db="EMBL/GenBank/DDBJ databases">
        <authorList>
            <person name="Varghese N."/>
        </authorList>
    </citation>
    <scope>NUCLEOTIDE SEQUENCE [LARGE SCALE GENOMIC DNA]</scope>
    <source>
        <strain evidence="2">DSM 17980</strain>
    </source>
</reference>
<name>A0A1I7JW69_9BACL</name>
<dbReference type="SUPFAM" id="SSF53067">
    <property type="entry name" value="Actin-like ATPase domain"/>
    <property type="match status" value="1"/>
</dbReference>
<sequence length="324" mass="35548">MKLSLHFQKNRKLTVGLEFANSGLRAAALAPSRSGPKVAAATAVSAAVDDWWDAPEAEEVREQLDSFVKHHELKGCAAVLNVPSERTILRYLQLPPLPDKVLRNTVQMELGVSIHLPFDDPTFDVVRVPPLNPDLPQGGAETASCCLVAAPRSLVDHLVHLVADVGLHPVAVDVVPLALRRVSRPAELPDDGLNVCVYMDARDITIAVFVGDFMYFVRTVPYLLRDEADGFTMSGYARDLGSEIERVVNFFNYNLSPVERPLAAIQLHSVAAEVDPVIELLGQRFGCPVYRVQRDVAWPPEVAPDLLSVFYPAVGLAMKERAKS</sequence>
<dbReference type="InterPro" id="IPR050696">
    <property type="entry name" value="FtsA/MreB"/>
</dbReference>
<proteinExistence type="predicted"/>
<dbReference type="PANTHER" id="PTHR32432:SF3">
    <property type="entry name" value="ETHANOLAMINE UTILIZATION PROTEIN EUTJ"/>
    <property type="match status" value="1"/>
</dbReference>
<gene>
    <name evidence="1" type="ORF">SAMN05421543_11241</name>
</gene>
<dbReference type="InterPro" id="IPR043129">
    <property type="entry name" value="ATPase_NBD"/>
</dbReference>
<dbReference type="PANTHER" id="PTHR32432">
    <property type="entry name" value="CELL DIVISION PROTEIN FTSA-RELATED"/>
    <property type="match status" value="1"/>
</dbReference>
<dbReference type="InterPro" id="IPR005883">
    <property type="entry name" value="PilM"/>
</dbReference>
<evidence type="ECO:0000313" key="2">
    <source>
        <dbReference type="Proteomes" id="UP000183508"/>
    </source>
</evidence>